<dbReference type="PANTHER" id="PTHR24111">
    <property type="entry name" value="LEUCINE-RICH REPEAT-CONTAINING PROTEIN 34"/>
    <property type="match status" value="1"/>
</dbReference>
<evidence type="ECO:0000256" key="1">
    <source>
        <dbReference type="ARBA" id="ARBA00022737"/>
    </source>
</evidence>
<dbReference type="SUPFAM" id="SSF89009">
    <property type="entry name" value="GAT-like domain"/>
    <property type="match status" value="1"/>
</dbReference>
<feature type="compositionally biased region" description="Low complexity" evidence="3">
    <location>
        <begin position="214"/>
        <end position="226"/>
    </location>
</feature>
<organism evidence="6 7">
    <name type="scientific">Funneliformis caledonium</name>
    <dbReference type="NCBI Taxonomy" id="1117310"/>
    <lineage>
        <taxon>Eukaryota</taxon>
        <taxon>Fungi</taxon>
        <taxon>Fungi incertae sedis</taxon>
        <taxon>Mucoromycota</taxon>
        <taxon>Glomeromycotina</taxon>
        <taxon>Glomeromycetes</taxon>
        <taxon>Glomerales</taxon>
        <taxon>Glomeraceae</taxon>
        <taxon>Funneliformis</taxon>
    </lineage>
</organism>
<evidence type="ECO:0000256" key="3">
    <source>
        <dbReference type="SAM" id="MobiDB-lite"/>
    </source>
</evidence>
<feature type="region of interest" description="Disordered" evidence="3">
    <location>
        <begin position="879"/>
        <end position="906"/>
    </location>
</feature>
<dbReference type="PANTHER" id="PTHR24111:SF0">
    <property type="entry name" value="LEUCINE-RICH REPEAT-CONTAINING PROTEIN"/>
    <property type="match status" value="1"/>
</dbReference>
<dbReference type="SMART" id="SM00368">
    <property type="entry name" value="LRR_RI"/>
    <property type="match status" value="4"/>
</dbReference>
<sequence>MYNTLDVLSTAREEEESNIDKEIVSHNTQSPFEEPKETLQLKTKNEPAISDEILAQLVAMGFELSLAQIAVNENKGCGFDATLQWLLQQQSYQNDNGHDEEIKVPIKHSTENFYSKNVESNPALKIKLTPYRRPISTANATPPKKGILKPPPPPNTRSLWKRDWLSTLNIRLQNAANSASTMAAPNTTASFFSSALKRLNSPTTFSYITQQEELQQMPQQNQKQPPHVNPTTPADQIPQYNSQNSSLSSNTNLLTPKALKRVRFSVAKLTDEYPHSPIPGESDNSDWEDEYDFREWNEKQKKTSQTLPEAEQKRVYTPRDMMKFYLAACRNREEFPADRLVDIFKKACQPGGSLNVIDLTGDIIDKKIAEPIADILTLEFGLQKLIMERCEIEEDTMKIICHSLLVNDSLPYLNLSNNKRLRTNGFNYIAVYIKKSLTLAYLDLSGINIDKKSATFLAQALIQGNNKSGAVLETLNLDNCGLKNNVLEVLGPGIRRSNLRNLSLRFNRINHVGAVWIGVMLRDYEDLNFGTNNAQLSPSMPPFNEQEEARAEKLRSRKRGIEVLNITGNDLRVAISLLRCKLSGIQYIAQALRRNRSLKELHMQENRIDPKGLAILADGLNPVGGPSSEGVTIAEYLPETNSLVHLDLTSNPDIDIAGVLALAVSIKMNHSVRVLDVNVQPNDNEMARLSRDILRACVRNTELAQKSDSENSENGFLLADFETKSHSVLSGITGSSDFDESSELSLGIYVEDLKKNVKVGKENLKAFEELLATDEKISFTEKVEANEMINQLHDQCKNIQAKIRPYIAAVTDESLLEELLTLNDNLSNAFQKYEKIYNNHEIFQNPKPITSVADITTESNDDDHDNIITTIETSPITIVTSPTSPSVTSPTFSIGDSDDDSDFDNIALSEGSLSSKKIPPSLKIESLLASDIDIHSQKSPKSPLEEMNKLLEVEEGQVLRKAREVFDQDIEETESSPLDQLSAYDY</sequence>
<keyword evidence="2" id="KW-0175">Coiled coil</keyword>
<dbReference type="Gene3D" id="1.20.58.160">
    <property type="match status" value="1"/>
</dbReference>
<dbReference type="Proteomes" id="UP000789570">
    <property type="component" value="Unassembled WGS sequence"/>
</dbReference>
<accession>A0A9N9FBZ2</accession>
<dbReference type="InterPro" id="IPR015940">
    <property type="entry name" value="UBA"/>
</dbReference>
<evidence type="ECO:0000256" key="2">
    <source>
        <dbReference type="SAM" id="Coils"/>
    </source>
</evidence>
<dbReference type="SUPFAM" id="SSF52047">
    <property type="entry name" value="RNI-like"/>
    <property type="match status" value="1"/>
</dbReference>
<name>A0A9N9FBZ2_9GLOM</name>
<dbReference type="GO" id="GO:0035091">
    <property type="term" value="F:phosphatidylinositol binding"/>
    <property type="evidence" value="ECO:0007669"/>
    <property type="project" value="InterPro"/>
</dbReference>
<feature type="compositionally biased region" description="Polar residues" evidence="3">
    <location>
        <begin position="229"/>
        <end position="240"/>
    </location>
</feature>
<dbReference type="InterPro" id="IPR052201">
    <property type="entry name" value="LRR-containing_regulator"/>
</dbReference>
<gene>
    <name evidence="6" type="ORF">FCALED_LOCUS4890</name>
</gene>
<protein>
    <submittedName>
        <fullName evidence="6">1601_t:CDS:1</fullName>
    </submittedName>
</protein>
<dbReference type="Pfam" id="PF03127">
    <property type="entry name" value="GAT"/>
    <property type="match status" value="1"/>
</dbReference>
<dbReference type="EMBL" id="CAJVPQ010000986">
    <property type="protein sequence ID" value="CAG8524944.1"/>
    <property type="molecule type" value="Genomic_DNA"/>
</dbReference>
<dbReference type="AlphaFoldDB" id="A0A9N9FBZ2"/>
<evidence type="ECO:0000313" key="7">
    <source>
        <dbReference type="Proteomes" id="UP000789570"/>
    </source>
</evidence>
<comment type="caution">
    <text evidence="6">The sequence shown here is derived from an EMBL/GenBank/DDBJ whole genome shotgun (WGS) entry which is preliminary data.</text>
</comment>
<dbReference type="InterPro" id="IPR004152">
    <property type="entry name" value="GAT_dom"/>
</dbReference>
<dbReference type="InterPro" id="IPR009060">
    <property type="entry name" value="UBA-like_sf"/>
</dbReference>
<dbReference type="InterPro" id="IPR038425">
    <property type="entry name" value="GAT_sf"/>
</dbReference>
<dbReference type="OrthoDB" id="120976at2759"/>
<dbReference type="Gene3D" id="3.80.10.10">
    <property type="entry name" value="Ribonuclease Inhibitor"/>
    <property type="match status" value="3"/>
</dbReference>
<dbReference type="InterPro" id="IPR032675">
    <property type="entry name" value="LRR_dom_sf"/>
</dbReference>
<feature type="compositionally biased region" description="Low complexity" evidence="3">
    <location>
        <begin position="241"/>
        <end position="252"/>
    </location>
</feature>
<feature type="domain" description="UBA" evidence="4">
    <location>
        <begin position="48"/>
        <end position="89"/>
    </location>
</feature>
<feature type="domain" description="GAT" evidence="5">
    <location>
        <begin position="748"/>
        <end position="838"/>
    </location>
</feature>
<proteinExistence type="predicted"/>
<feature type="coiled-coil region" evidence="2">
    <location>
        <begin position="750"/>
        <end position="836"/>
    </location>
</feature>
<keyword evidence="1" id="KW-0677">Repeat</keyword>
<evidence type="ECO:0000259" key="5">
    <source>
        <dbReference type="PROSITE" id="PS50909"/>
    </source>
</evidence>
<dbReference type="PROSITE" id="PS50030">
    <property type="entry name" value="UBA"/>
    <property type="match status" value="1"/>
</dbReference>
<feature type="region of interest" description="Disordered" evidence="3">
    <location>
        <begin position="214"/>
        <end position="252"/>
    </location>
</feature>
<dbReference type="PROSITE" id="PS50909">
    <property type="entry name" value="GAT"/>
    <property type="match status" value="1"/>
</dbReference>
<dbReference type="GO" id="GO:0043130">
    <property type="term" value="F:ubiquitin binding"/>
    <property type="evidence" value="ECO:0007669"/>
    <property type="project" value="InterPro"/>
</dbReference>
<feature type="region of interest" description="Disordered" evidence="3">
    <location>
        <begin position="136"/>
        <end position="157"/>
    </location>
</feature>
<dbReference type="Gene3D" id="1.10.8.10">
    <property type="entry name" value="DNA helicase RuvA subunit, C-terminal domain"/>
    <property type="match status" value="1"/>
</dbReference>
<keyword evidence="7" id="KW-1185">Reference proteome</keyword>
<evidence type="ECO:0000313" key="6">
    <source>
        <dbReference type="EMBL" id="CAG8524944.1"/>
    </source>
</evidence>
<dbReference type="SUPFAM" id="SSF46934">
    <property type="entry name" value="UBA-like"/>
    <property type="match status" value="1"/>
</dbReference>
<evidence type="ECO:0000259" key="4">
    <source>
        <dbReference type="PROSITE" id="PS50030"/>
    </source>
</evidence>
<feature type="compositionally biased region" description="Low complexity" evidence="3">
    <location>
        <begin position="879"/>
        <end position="894"/>
    </location>
</feature>
<reference evidence="6" key="1">
    <citation type="submission" date="2021-06" db="EMBL/GenBank/DDBJ databases">
        <authorList>
            <person name="Kallberg Y."/>
            <person name="Tangrot J."/>
            <person name="Rosling A."/>
        </authorList>
    </citation>
    <scope>NUCLEOTIDE SEQUENCE</scope>
    <source>
        <strain evidence="6">UK204</strain>
    </source>
</reference>